<dbReference type="GO" id="GO:0005886">
    <property type="term" value="C:plasma membrane"/>
    <property type="evidence" value="ECO:0007669"/>
    <property type="project" value="UniProtKB-SubCell"/>
</dbReference>
<dbReference type="OrthoDB" id="9791874at2"/>
<gene>
    <name evidence="10" type="ORF">CJP74_01245</name>
</gene>
<sequence>MLLDILNLIGVIACAVTGALAAGRVKMDWFGVLIISNVTALGGGSVRDILLNNYPLPWVQDPYLLIVTAVCSFLTILIAQFMFYLKTIFLVLDAIGLVAFTLLGAQAALQMGYGIILACVAGVCTGSFGGVLRDLLCNRIPLAFKAELYASIAFLTTIFYWFMLQVGVATNLAVIIAVVFGIGFRLLAIRFNLSLPVFDYDDARFKHITWLERGLRKFSRKARIAYNEQENFKEHPSNQVATAVSEAIQTAVEDKEDITIAVTVSNEQEVIAIDVSAKEQKEEPSETEGEEQEKTSEQASSVSTSTSSASTKDKGQD</sequence>
<dbReference type="EMBL" id="NRJH01000012">
    <property type="protein sequence ID" value="RIY33642.1"/>
    <property type="molecule type" value="Genomic_DNA"/>
</dbReference>
<evidence type="ECO:0000313" key="10">
    <source>
        <dbReference type="EMBL" id="RIY33642.1"/>
    </source>
</evidence>
<accession>A0A3A1Y5W6</accession>
<reference evidence="10 11" key="1">
    <citation type="submission" date="2017-08" db="EMBL/GenBank/DDBJ databases">
        <title>Reclassification of Bisgaard taxon 37 and 44.</title>
        <authorList>
            <person name="Christensen H."/>
        </authorList>
    </citation>
    <scope>NUCLEOTIDE SEQUENCE [LARGE SCALE GENOMIC DNA]</scope>
    <source>
        <strain evidence="10 11">B96_4</strain>
    </source>
</reference>
<feature type="compositionally biased region" description="Low complexity" evidence="7">
    <location>
        <begin position="297"/>
        <end position="310"/>
    </location>
</feature>
<feature type="transmembrane region" description="Helical" evidence="8">
    <location>
        <begin position="168"/>
        <end position="188"/>
    </location>
</feature>
<proteinExistence type="inferred from homology"/>
<feature type="transmembrane region" description="Helical" evidence="8">
    <location>
        <begin position="144"/>
        <end position="162"/>
    </location>
</feature>
<protein>
    <recommendedName>
        <fullName evidence="9">Glycine transporter domain-containing protein</fullName>
    </recommendedName>
</protein>
<dbReference type="Pfam" id="PF03458">
    <property type="entry name" value="Gly_transporter"/>
    <property type="match status" value="2"/>
</dbReference>
<keyword evidence="6 8" id="KW-0472">Membrane</keyword>
<evidence type="ECO:0000256" key="4">
    <source>
        <dbReference type="ARBA" id="ARBA00022692"/>
    </source>
</evidence>
<evidence type="ECO:0000256" key="7">
    <source>
        <dbReference type="SAM" id="MobiDB-lite"/>
    </source>
</evidence>
<evidence type="ECO:0000256" key="3">
    <source>
        <dbReference type="ARBA" id="ARBA00022475"/>
    </source>
</evidence>
<feature type="domain" description="Glycine transporter" evidence="9">
    <location>
        <begin position="91"/>
        <end position="163"/>
    </location>
</feature>
<dbReference type="InterPro" id="IPR005115">
    <property type="entry name" value="Gly_transporter"/>
</dbReference>
<feature type="transmembrane region" description="Helical" evidence="8">
    <location>
        <begin position="62"/>
        <end position="81"/>
    </location>
</feature>
<keyword evidence="11" id="KW-1185">Reference proteome</keyword>
<dbReference type="PANTHER" id="PTHR30506:SF3">
    <property type="entry name" value="UPF0126 INNER MEMBRANE PROTEIN YADS-RELATED"/>
    <property type="match status" value="1"/>
</dbReference>
<keyword evidence="4 8" id="KW-0812">Transmembrane</keyword>
<comment type="subcellular location">
    <subcellularLocation>
        <location evidence="1">Cell membrane</location>
        <topology evidence="1">Multi-pass membrane protein</topology>
    </subcellularLocation>
</comment>
<comment type="caution">
    <text evidence="10">The sequence shown here is derived from an EMBL/GenBank/DDBJ whole genome shotgun (WGS) entry which is preliminary data.</text>
</comment>
<evidence type="ECO:0000256" key="8">
    <source>
        <dbReference type="SAM" id="Phobius"/>
    </source>
</evidence>
<comment type="similarity">
    <text evidence="2">Belongs to the UPF0126 family.</text>
</comment>
<dbReference type="Proteomes" id="UP000266258">
    <property type="component" value="Unassembled WGS sequence"/>
</dbReference>
<keyword evidence="3" id="KW-1003">Cell membrane</keyword>
<organism evidence="10 11">
    <name type="scientific">Psittacicella melopsittaci</name>
    <dbReference type="NCBI Taxonomy" id="2028576"/>
    <lineage>
        <taxon>Bacteria</taxon>
        <taxon>Pseudomonadati</taxon>
        <taxon>Pseudomonadota</taxon>
        <taxon>Gammaproteobacteria</taxon>
        <taxon>Pasteurellales</taxon>
        <taxon>Psittacicellaceae</taxon>
        <taxon>Psittacicella</taxon>
    </lineage>
</organism>
<name>A0A3A1Y5W6_9GAMM</name>
<feature type="transmembrane region" description="Helical" evidence="8">
    <location>
        <begin position="30"/>
        <end position="50"/>
    </location>
</feature>
<feature type="domain" description="Glycine transporter" evidence="9">
    <location>
        <begin position="5"/>
        <end position="78"/>
    </location>
</feature>
<evidence type="ECO:0000256" key="1">
    <source>
        <dbReference type="ARBA" id="ARBA00004651"/>
    </source>
</evidence>
<dbReference type="AlphaFoldDB" id="A0A3A1Y5W6"/>
<feature type="region of interest" description="Disordered" evidence="7">
    <location>
        <begin position="273"/>
        <end position="317"/>
    </location>
</feature>
<evidence type="ECO:0000256" key="6">
    <source>
        <dbReference type="ARBA" id="ARBA00023136"/>
    </source>
</evidence>
<feature type="transmembrane region" description="Helical" evidence="8">
    <location>
        <begin position="111"/>
        <end position="132"/>
    </location>
</feature>
<evidence type="ECO:0000256" key="5">
    <source>
        <dbReference type="ARBA" id="ARBA00022989"/>
    </source>
</evidence>
<keyword evidence="5 8" id="KW-1133">Transmembrane helix</keyword>
<feature type="transmembrane region" description="Helical" evidence="8">
    <location>
        <begin position="88"/>
        <end position="105"/>
    </location>
</feature>
<evidence type="ECO:0000313" key="11">
    <source>
        <dbReference type="Proteomes" id="UP000266258"/>
    </source>
</evidence>
<evidence type="ECO:0000259" key="9">
    <source>
        <dbReference type="Pfam" id="PF03458"/>
    </source>
</evidence>
<feature type="transmembrane region" description="Helical" evidence="8">
    <location>
        <begin position="6"/>
        <end position="23"/>
    </location>
</feature>
<evidence type="ECO:0000256" key="2">
    <source>
        <dbReference type="ARBA" id="ARBA00008193"/>
    </source>
</evidence>
<dbReference type="PANTHER" id="PTHR30506">
    <property type="entry name" value="INNER MEMBRANE PROTEIN"/>
    <property type="match status" value="1"/>
</dbReference>